<comment type="caution">
    <text evidence="1">The sequence shown here is derived from an EMBL/GenBank/DDBJ whole genome shotgun (WGS) entry which is preliminary data.</text>
</comment>
<dbReference type="EMBL" id="MU274932">
    <property type="protein sequence ID" value="KAI0085341.1"/>
    <property type="molecule type" value="Genomic_DNA"/>
</dbReference>
<keyword evidence="2" id="KW-1185">Reference proteome</keyword>
<sequence>MGWGYVVRSEHEYGIHAAMLHYTVLSTRKYEINILAALRTIRTRPRLGKFLDETRLPTTNGLRRRASSGLAYRSLTLLPLLLPVSPSPKRSCEVWRCTPRIPWRSYTVGSPNTALGLYDENSPSPLSWRSTSRTMSSLTSLHARLQLTTRIMCCLARPTEAARRVQNTVKCVTVYQQPENWMRIDLAGI</sequence>
<proteinExistence type="predicted"/>
<evidence type="ECO:0000313" key="2">
    <source>
        <dbReference type="Proteomes" id="UP001055072"/>
    </source>
</evidence>
<organism evidence="1 2">
    <name type="scientific">Irpex rosettiformis</name>
    <dbReference type="NCBI Taxonomy" id="378272"/>
    <lineage>
        <taxon>Eukaryota</taxon>
        <taxon>Fungi</taxon>
        <taxon>Dikarya</taxon>
        <taxon>Basidiomycota</taxon>
        <taxon>Agaricomycotina</taxon>
        <taxon>Agaricomycetes</taxon>
        <taxon>Polyporales</taxon>
        <taxon>Irpicaceae</taxon>
        <taxon>Irpex</taxon>
    </lineage>
</organism>
<evidence type="ECO:0000313" key="1">
    <source>
        <dbReference type="EMBL" id="KAI0085341.1"/>
    </source>
</evidence>
<accession>A0ACB8TTH9</accession>
<dbReference type="Proteomes" id="UP001055072">
    <property type="component" value="Unassembled WGS sequence"/>
</dbReference>
<name>A0ACB8TTH9_9APHY</name>
<gene>
    <name evidence="1" type="ORF">BDY19DRAFT_451979</name>
</gene>
<protein>
    <submittedName>
        <fullName evidence="1">Uncharacterized protein</fullName>
    </submittedName>
</protein>
<reference evidence="1" key="1">
    <citation type="journal article" date="2021" name="Environ. Microbiol.">
        <title>Gene family expansions and transcriptome signatures uncover fungal adaptations to wood decay.</title>
        <authorList>
            <person name="Hage H."/>
            <person name="Miyauchi S."/>
            <person name="Viragh M."/>
            <person name="Drula E."/>
            <person name="Min B."/>
            <person name="Chaduli D."/>
            <person name="Navarro D."/>
            <person name="Favel A."/>
            <person name="Norest M."/>
            <person name="Lesage-Meessen L."/>
            <person name="Balint B."/>
            <person name="Merenyi Z."/>
            <person name="de Eugenio L."/>
            <person name="Morin E."/>
            <person name="Martinez A.T."/>
            <person name="Baldrian P."/>
            <person name="Stursova M."/>
            <person name="Martinez M.J."/>
            <person name="Novotny C."/>
            <person name="Magnuson J.K."/>
            <person name="Spatafora J.W."/>
            <person name="Maurice S."/>
            <person name="Pangilinan J."/>
            <person name="Andreopoulos W."/>
            <person name="LaButti K."/>
            <person name="Hundley H."/>
            <person name="Na H."/>
            <person name="Kuo A."/>
            <person name="Barry K."/>
            <person name="Lipzen A."/>
            <person name="Henrissat B."/>
            <person name="Riley R."/>
            <person name="Ahrendt S."/>
            <person name="Nagy L.G."/>
            <person name="Grigoriev I.V."/>
            <person name="Martin F."/>
            <person name="Rosso M.N."/>
        </authorList>
    </citation>
    <scope>NUCLEOTIDE SEQUENCE</scope>
    <source>
        <strain evidence="1">CBS 384.51</strain>
    </source>
</reference>